<dbReference type="AlphaFoldDB" id="A0A8X6QVX0"/>
<comment type="similarity">
    <text evidence="1">Belongs to the PDGF/VEGF growth factor family.</text>
</comment>
<dbReference type="GO" id="GO:0016020">
    <property type="term" value="C:membrane"/>
    <property type="evidence" value="ECO:0007669"/>
    <property type="project" value="InterPro"/>
</dbReference>
<dbReference type="InterPro" id="IPR000072">
    <property type="entry name" value="PDGF/VEGF_dom"/>
</dbReference>
<dbReference type="OrthoDB" id="6370328at2759"/>
<dbReference type="SMART" id="SM00141">
    <property type="entry name" value="PDGF"/>
    <property type="match status" value="1"/>
</dbReference>
<evidence type="ECO:0000313" key="4">
    <source>
        <dbReference type="EMBL" id="GFU42111.1"/>
    </source>
</evidence>
<evidence type="ECO:0000256" key="2">
    <source>
        <dbReference type="SAM" id="MobiDB-lite"/>
    </source>
</evidence>
<feature type="region of interest" description="Disordered" evidence="2">
    <location>
        <begin position="1"/>
        <end position="32"/>
    </location>
</feature>
<comment type="caution">
    <text evidence="4">The sequence shown here is derived from an EMBL/GenBank/DDBJ whole genome shotgun (WGS) entry which is preliminary data.</text>
</comment>
<proteinExistence type="inferred from homology"/>
<dbReference type="SUPFAM" id="SSF57501">
    <property type="entry name" value="Cystine-knot cytokines"/>
    <property type="match status" value="1"/>
</dbReference>
<dbReference type="GO" id="GO:0008083">
    <property type="term" value="F:growth factor activity"/>
    <property type="evidence" value="ECO:0007669"/>
    <property type="project" value="UniProtKB-KW"/>
</dbReference>
<protein>
    <submittedName>
        <fullName evidence="4">PDGF_2 domain-containing protein</fullName>
    </submittedName>
</protein>
<name>A0A8X6QVX0_NEPPI</name>
<dbReference type="Pfam" id="PF00341">
    <property type="entry name" value="PDGF"/>
    <property type="match status" value="1"/>
</dbReference>
<evidence type="ECO:0000313" key="5">
    <source>
        <dbReference type="Proteomes" id="UP000887013"/>
    </source>
</evidence>
<dbReference type="Proteomes" id="UP000887013">
    <property type="component" value="Unassembled WGS sequence"/>
</dbReference>
<dbReference type="PANTHER" id="PTHR21719">
    <property type="entry name" value="FI06402P-RELATED"/>
    <property type="match status" value="1"/>
</dbReference>
<feature type="compositionally biased region" description="Polar residues" evidence="2">
    <location>
        <begin position="17"/>
        <end position="31"/>
    </location>
</feature>
<dbReference type="PANTHER" id="PTHR21719:SF1">
    <property type="entry name" value="FI06402P-RELATED"/>
    <property type="match status" value="1"/>
</dbReference>
<sequence length="337" mass="38924">MKSHEGRPSFSPVYSGAPTSPRTGDTSSSLGPWNRVGSKDYYRMNGYTLKSTSATKRALDPSAIPQELLEVREANEHFVRMRSGARCHVPRSEVVCVRDLYPDKDFLPRCTLLHRCTETSGCCEDDTLQCAPKAMQEVVLHFYVLGDDHRSSDVEKLLFVNHTECECQPKPSLETTTPSTTTTEEPYYHKEMHHHKDVPIHKEVHNHKGMHSHKEEHKDEADHYPQGDQKYRKCRLCPSPFCVRELEDGRCSCDCFDRHRPCIRIKRGRDALSDAERRCVLGGKCNIPDCDYGPYDPEKGRCPRRPEHEAFRGMENGRRPLPNSRNPNHRWLYFERD</sequence>
<gene>
    <name evidence="4" type="primary">AVEN_269575_1</name>
    <name evidence="4" type="ORF">NPIL_351871</name>
</gene>
<keyword evidence="5" id="KW-1185">Reference proteome</keyword>
<dbReference type="InterPro" id="IPR029034">
    <property type="entry name" value="Cystine-knot_cytokine"/>
</dbReference>
<accession>A0A8X6QVX0</accession>
<evidence type="ECO:0000259" key="3">
    <source>
        <dbReference type="PROSITE" id="PS50278"/>
    </source>
</evidence>
<feature type="domain" description="Platelet-derived growth factor (PDGF) family profile" evidence="3">
    <location>
        <begin position="106"/>
        <end position="172"/>
    </location>
</feature>
<dbReference type="PROSITE" id="PS50278">
    <property type="entry name" value="PDGF_2"/>
    <property type="match status" value="1"/>
</dbReference>
<dbReference type="Gene3D" id="2.10.90.10">
    <property type="entry name" value="Cystine-knot cytokines"/>
    <property type="match status" value="1"/>
</dbReference>
<dbReference type="EMBL" id="BMAW01132115">
    <property type="protein sequence ID" value="GFU42111.1"/>
    <property type="molecule type" value="Genomic_DNA"/>
</dbReference>
<reference evidence="4" key="1">
    <citation type="submission" date="2020-08" db="EMBL/GenBank/DDBJ databases">
        <title>Multicomponent nature underlies the extraordinary mechanical properties of spider dragline silk.</title>
        <authorList>
            <person name="Kono N."/>
            <person name="Nakamura H."/>
            <person name="Mori M."/>
            <person name="Yoshida Y."/>
            <person name="Ohtoshi R."/>
            <person name="Malay A.D."/>
            <person name="Moran D.A.P."/>
            <person name="Tomita M."/>
            <person name="Numata K."/>
            <person name="Arakawa K."/>
        </authorList>
    </citation>
    <scope>NUCLEOTIDE SEQUENCE</scope>
</reference>
<dbReference type="GO" id="GO:0035099">
    <property type="term" value="P:hemocyte migration"/>
    <property type="evidence" value="ECO:0007669"/>
    <property type="project" value="TreeGrafter"/>
</dbReference>
<organism evidence="4 5">
    <name type="scientific">Nephila pilipes</name>
    <name type="common">Giant wood spider</name>
    <name type="synonym">Nephila maculata</name>
    <dbReference type="NCBI Taxonomy" id="299642"/>
    <lineage>
        <taxon>Eukaryota</taxon>
        <taxon>Metazoa</taxon>
        <taxon>Ecdysozoa</taxon>
        <taxon>Arthropoda</taxon>
        <taxon>Chelicerata</taxon>
        <taxon>Arachnida</taxon>
        <taxon>Araneae</taxon>
        <taxon>Araneomorphae</taxon>
        <taxon>Entelegynae</taxon>
        <taxon>Araneoidea</taxon>
        <taxon>Nephilidae</taxon>
        <taxon>Nephila</taxon>
    </lineage>
</organism>
<evidence type="ECO:0000256" key="1">
    <source>
        <dbReference type="RuleBase" id="RU003818"/>
    </source>
</evidence>
<keyword evidence="1" id="KW-0339">Growth factor</keyword>